<accession>A0A437ADC3</accession>
<organism evidence="1 2">
    <name type="scientific">Arthrobotrys flagrans</name>
    <name type="common">Nematode-trapping fungus</name>
    <name type="synonym">Trichothecium flagrans</name>
    <dbReference type="NCBI Taxonomy" id="97331"/>
    <lineage>
        <taxon>Eukaryota</taxon>
        <taxon>Fungi</taxon>
        <taxon>Dikarya</taxon>
        <taxon>Ascomycota</taxon>
        <taxon>Pezizomycotina</taxon>
        <taxon>Orbiliomycetes</taxon>
        <taxon>Orbiliales</taxon>
        <taxon>Orbiliaceae</taxon>
        <taxon>Arthrobotrys</taxon>
    </lineage>
</organism>
<name>A0A437ADC3_ARTFL</name>
<sequence>MATRICSCPIPRASPPDAFCCELTLQAYLATHPVTNDTITPNSELNYNTRNVSSGPVDEVIDVWKPWGRKVAPVADVARTLFSTNNGFVSDPYFGAMVSKFLLNYPTNPLFPQPNIQHAPVTPTPTAGPRRFYPGHSLVHGRQLATSVPGRPEESANAPDGFAVRCRFPDCGVLIGNTLKTKAISNLHLIHLLTYHRGWVRGKDVERKCTISKVNDALNTL</sequence>
<evidence type="ECO:0000313" key="2">
    <source>
        <dbReference type="Proteomes" id="UP000283090"/>
    </source>
</evidence>
<keyword evidence="2" id="KW-1185">Reference proteome</keyword>
<dbReference type="VEuPathDB" id="FungiDB:DFL_000093"/>
<gene>
    <name evidence="1" type="ORF">DFL_000093</name>
</gene>
<dbReference type="Proteomes" id="UP000283090">
    <property type="component" value="Unassembled WGS sequence"/>
</dbReference>
<reference evidence="1 2" key="1">
    <citation type="submission" date="2019-01" db="EMBL/GenBank/DDBJ databases">
        <title>Intercellular communication is required for trap formation in the nematode-trapping fungus Duddingtonia flagrans.</title>
        <authorList>
            <person name="Youssar L."/>
            <person name="Wernet V."/>
            <person name="Hensel N."/>
            <person name="Hildebrandt H.-G."/>
            <person name="Fischer R."/>
        </authorList>
    </citation>
    <scope>NUCLEOTIDE SEQUENCE [LARGE SCALE GENOMIC DNA]</scope>
    <source>
        <strain evidence="1 2">CBS H-5679</strain>
    </source>
</reference>
<dbReference type="AlphaFoldDB" id="A0A437ADC3"/>
<protein>
    <submittedName>
        <fullName evidence="1">Uncharacterized protein</fullName>
    </submittedName>
</protein>
<dbReference type="GeneID" id="93582404"/>
<evidence type="ECO:0000313" key="1">
    <source>
        <dbReference type="EMBL" id="RVD89071.1"/>
    </source>
</evidence>
<proteinExistence type="predicted"/>
<dbReference type="RefSeq" id="XP_067494615.1">
    <property type="nucleotide sequence ID" value="XM_067639163.1"/>
</dbReference>
<comment type="caution">
    <text evidence="1">The sequence shown here is derived from an EMBL/GenBank/DDBJ whole genome shotgun (WGS) entry which is preliminary data.</text>
</comment>
<dbReference type="EMBL" id="SAEB01000001">
    <property type="protein sequence ID" value="RVD89071.1"/>
    <property type="molecule type" value="Genomic_DNA"/>
</dbReference>